<dbReference type="AlphaFoldDB" id="A0A319EW10"/>
<dbReference type="EMBL" id="KZ825849">
    <property type="protein sequence ID" value="PYH95692.1"/>
    <property type="molecule type" value="Genomic_DNA"/>
</dbReference>
<proteinExistence type="inferred from homology"/>
<dbReference type="Proteomes" id="UP000247810">
    <property type="component" value="Unassembled WGS sequence"/>
</dbReference>
<accession>A0A319EW10</accession>
<keyword evidence="2" id="KW-0521">NADP</keyword>
<organism evidence="4 5">
    <name type="scientific">Aspergillus ellipticus CBS 707.79</name>
    <dbReference type="NCBI Taxonomy" id="1448320"/>
    <lineage>
        <taxon>Eukaryota</taxon>
        <taxon>Fungi</taxon>
        <taxon>Dikarya</taxon>
        <taxon>Ascomycota</taxon>
        <taxon>Pezizomycotina</taxon>
        <taxon>Eurotiomycetes</taxon>
        <taxon>Eurotiomycetidae</taxon>
        <taxon>Eurotiales</taxon>
        <taxon>Aspergillaceae</taxon>
        <taxon>Aspergillus</taxon>
        <taxon>Aspergillus subgen. Circumdati</taxon>
    </lineage>
</organism>
<evidence type="ECO:0000256" key="3">
    <source>
        <dbReference type="ARBA" id="ARBA00023002"/>
    </source>
</evidence>
<dbReference type="CDD" id="cd05233">
    <property type="entry name" value="SDR_c"/>
    <property type="match status" value="1"/>
</dbReference>
<dbReference type="PRINTS" id="PR00081">
    <property type="entry name" value="GDHRDH"/>
</dbReference>
<sequence>MTESVPSPTESLFKVDGLVAVITGGGSGLGLMMTRALIHSGASKIYILGRRLPPLQAAATQLGPRVIPIQCDVTSPTSLQSAAQTIASETGYINLLICNSGISGPQVAPVTPSTGLDDWVAANLGHPYNDYVNTLSTNTAAVWYTTMHFLGLLDSGNKRGNLQQSAQVIVVGSIAAFNKLAPGGWAYGQSKAAVVHAVKQLGSVLPNWGIRANCIAPGLFPSEMTAPTLLNPDLLGGSADTLPKEMVPLERPGNEDDMMGTVLYLASRAGGYTNGAVIVVDGGRLGRFPSTF</sequence>
<dbReference type="SUPFAM" id="SSF51735">
    <property type="entry name" value="NAD(P)-binding Rossmann-fold domains"/>
    <property type="match status" value="1"/>
</dbReference>
<dbReference type="Pfam" id="PF00106">
    <property type="entry name" value="adh_short"/>
    <property type="match status" value="1"/>
</dbReference>
<dbReference type="OrthoDB" id="2962696at2759"/>
<dbReference type="STRING" id="1448320.A0A319EW10"/>
<evidence type="ECO:0000256" key="2">
    <source>
        <dbReference type="ARBA" id="ARBA00022857"/>
    </source>
</evidence>
<protein>
    <submittedName>
        <fullName evidence="4">NAD(P)-binding protein</fullName>
    </submittedName>
</protein>
<dbReference type="InterPro" id="IPR002347">
    <property type="entry name" value="SDR_fam"/>
</dbReference>
<dbReference type="Gene3D" id="3.40.50.720">
    <property type="entry name" value="NAD(P)-binding Rossmann-like Domain"/>
    <property type="match status" value="1"/>
</dbReference>
<keyword evidence="3" id="KW-0560">Oxidoreductase</keyword>
<evidence type="ECO:0000313" key="4">
    <source>
        <dbReference type="EMBL" id="PYH95692.1"/>
    </source>
</evidence>
<evidence type="ECO:0000313" key="5">
    <source>
        <dbReference type="Proteomes" id="UP000247810"/>
    </source>
</evidence>
<gene>
    <name evidence="4" type="ORF">BO71DRAFT_350801</name>
</gene>
<dbReference type="PANTHER" id="PTHR43618:SF18">
    <property type="entry name" value="SHORT CHAIN DEHYDROGENASE_REDUCTASE FAMILY (AFU_ORTHOLOGUE AFUA_5G12480)"/>
    <property type="match status" value="1"/>
</dbReference>
<dbReference type="InterPro" id="IPR036291">
    <property type="entry name" value="NAD(P)-bd_dom_sf"/>
</dbReference>
<evidence type="ECO:0000256" key="1">
    <source>
        <dbReference type="ARBA" id="ARBA00006484"/>
    </source>
</evidence>
<name>A0A319EW10_9EURO</name>
<keyword evidence="5" id="KW-1185">Reference proteome</keyword>
<reference evidence="4 5" key="1">
    <citation type="submission" date="2018-02" db="EMBL/GenBank/DDBJ databases">
        <title>The genomes of Aspergillus section Nigri reveals drivers in fungal speciation.</title>
        <authorList>
            <consortium name="DOE Joint Genome Institute"/>
            <person name="Vesth T.C."/>
            <person name="Nybo J."/>
            <person name="Theobald S."/>
            <person name="Brandl J."/>
            <person name="Frisvad J.C."/>
            <person name="Nielsen K.F."/>
            <person name="Lyhne E.K."/>
            <person name="Kogle M.E."/>
            <person name="Kuo A."/>
            <person name="Riley R."/>
            <person name="Clum A."/>
            <person name="Nolan M."/>
            <person name="Lipzen A."/>
            <person name="Salamov A."/>
            <person name="Henrissat B."/>
            <person name="Wiebenga A."/>
            <person name="De vries R.P."/>
            <person name="Grigoriev I.V."/>
            <person name="Mortensen U.H."/>
            <person name="Andersen M.R."/>
            <person name="Baker S.E."/>
        </authorList>
    </citation>
    <scope>NUCLEOTIDE SEQUENCE [LARGE SCALE GENOMIC DNA]</scope>
    <source>
        <strain evidence="4 5">CBS 707.79</strain>
    </source>
</reference>
<dbReference type="PANTHER" id="PTHR43618">
    <property type="entry name" value="7-ALPHA-HYDROXYSTEROID DEHYDROGENASE"/>
    <property type="match status" value="1"/>
</dbReference>
<comment type="similarity">
    <text evidence="1">Belongs to the short-chain dehydrogenases/reductases (SDR) family.</text>
</comment>
<dbReference type="VEuPathDB" id="FungiDB:BO71DRAFT_350801"/>
<dbReference type="InterPro" id="IPR052178">
    <property type="entry name" value="Sec_Metab_Biosynth_SDR"/>
</dbReference>
<dbReference type="GO" id="GO:0016491">
    <property type="term" value="F:oxidoreductase activity"/>
    <property type="evidence" value="ECO:0007669"/>
    <property type="project" value="UniProtKB-KW"/>
</dbReference>